<keyword evidence="2" id="KW-0472">Membrane</keyword>
<reference evidence="3 4" key="1">
    <citation type="submission" date="2024-10" db="EMBL/GenBank/DDBJ databases">
        <authorList>
            <person name="Kim D."/>
        </authorList>
    </citation>
    <scope>NUCLEOTIDE SEQUENCE [LARGE SCALE GENOMIC DNA]</scope>
    <source>
        <strain evidence="3">Taebaek</strain>
    </source>
</reference>
<feature type="region of interest" description="Disordered" evidence="1">
    <location>
        <begin position="422"/>
        <end position="442"/>
    </location>
</feature>
<dbReference type="Proteomes" id="UP001620645">
    <property type="component" value="Unassembled WGS sequence"/>
</dbReference>
<evidence type="ECO:0000256" key="1">
    <source>
        <dbReference type="SAM" id="MobiDB-lite"/>
    </source>
</evidence>
<keyword evidence="4" id="KW-1185">Reference proteome</keyword>
<organism evidence="3 4">
    <name type="scientific">Heterodera schachtii</name>
    <name type="common">Sugarbeet cyst nematode worm</name>
    <name type="synonym">Tylenchus schachtii</name>
    <dbReference type="NCBI Taxonomy" id="97005"/>
    <lineage>
        <taxon>Eukaryota</taxon>
        <taxon>Metazoa</taxon>
        <taxon>Ecdysozoa</taxon>
        <taxon>Nematoda</taxon>
        <taxon>Chromadorea</taxon>
        <taxon>Rhabditida</taxon>
        <taxon>Tylenchina</taxon>
        <taxon>Tylenchomorpha</taxon>
        <taxon>Tylenchoidea</taxon>
        <taxon>Heteroderidae</taxon>
        <taxon>Heteroderinae</taxon>
        <taxon>Heterodera</taxon>
    </lineage>
</organism>
<protein>
    <submittedName>
        <fullName evidence="3">Uncharacterized protein</fullName>
    </submittedName>
</protein>
<evidence type="ECO:0000256" key="2">
    <source>
        <dbReference type="SAM" id="Phobius"/>
    </source>
</evidence>
<feature type="compositionally biased region" description="Polar residues" evidence="1">
    <location>
        <begin position="426"/>
        <end position="435"/>
    </location>
</feature>
<evidence type="ECO:0000313" key="3">
    <source>
        <dbReference type="EMBL" id="KAL3084551.1"/>
    </source>
</evidence>
<feature type="transmembrane region" description="Helical" evidence="2">
    <location>
        <begin position="187"/>
        <end position="207"/>
    </location>
</feature>
<keyword evidence="2" id="KW-0812">Transmembrane</keyword>
<name>A0ABD2J3T7_HETSC</name>
<proteinExistence type="predicted"/>
<sequence>MPSNGNGAAILVHLPAKTKKPKSVFGTLRAGGELAALKTDPYLTSTDYIWLVNSSANAAKFICFPFKLPCQTRLLINALSHRQIVPVFKKLKLQQRHFQLRPVCRPLFRSVHRRCFVFMFLCCCVRLHRHQLHLASYGLVSMSLIITGFVFTVFAVFHRDGGGEEENGQQNDQQPWDWIGRSRLGKIWLAGPVLMVVGGVLCGKVMIDWGPAMSRGRTGSLDSQLVDELVFSNLLPIGGATGKSRPSLLINGTTAAPAEPSKVIWPLPTARFSCASANSDHFLLPSSAGLLPTRNILSCPLLTPPAPPPPLCAFYGSSSSCSKSSTSSSQKNGAAFNFDRIIYGPIDQLTDKEDELFYDENNESDQRAKIGPMMISSNANNNKCKLDKCTQSDDGKIDGNFYAGGGGCERCATFWPILEGKRSRSSSKSVHQNGTIEEEREEKRPKVIGKFVFAELLEKGGQKSPNYGTMVAGNNGRHQSDNNANVNVVELMDDERSRSRGRACSQGETLIINERSFLI</sequence>
<comment type="caution">
    <text evidence="3">The sequence shown here is derived from an EMBL/GenBank/DDBJ whole genome shotgun (WGS) entry which is preliminary data.</text>
</comment>
<accession>A0ABD2J3T7</accession>
<keyword evidence="2" id="KW-1133">Transmembrane helix</keyword>
<dbReference type="EMBL" id="JBICCN010000233">
    <property type="protein sequence ID" value="KAL3084551.1"/>
    <property type="molecule type" value="Genomic_DNA"/>
</dbReference>
<dbReference type="AlphaFoldDB" id="A0ABD2J3T7"/>
<evidence type="ECO:0000313" key="4">
    <source>
        <dbReference type="Proteomes" id="UP001620645"/>
    </source>
</evidence>
<feature type="transmembrane region" description="Helical" evidence="2">
    <location>
        <begin position="134"/>
        <end position="157"/>
    </location>
</feature>
<gene>
    <name evidence="3" type="ORF">niasHS_008243</name>
</gene>